<feature type="domain" description="Multidrug resistance protein MdtA-like C-terminal permuted SH3" evidence="6">
    <location>
        <begin position="303"/>
        <end position="362"/>
    </location>
</feature>
<dbReference type="Pfam" id="PF25917">
    <property type="entry name" value="BSH_RND"/>
    <property type="match status" value="1"/>
</dbReference>
<evidence type="ECO:0000259" key="4">
    <source>
        <dbReference type="Pfam" id="PF25917"/>
    </source>
</evidence>
<evidence type="ECO:0000313" key="8">
    <source>
        <dbReference type="Proteomes" id="UP001255416"/>
    </source>
</evidence>
<dbReference type="Proteomes" id="UP001255416">
    <property type="component" value="Unassembled WGS sequence"/>
</dbReference>
<dbReference type="Gene3D" id="2.40.30.170">
    <property type="match status" value="1"/>
</dbReference>
<comment type="subcellular location">
    <subcellularLocation>
        <location evidence="1">Cell envelope</location>
    </subcellularLocation>
</comment>
<evidence type="ECO:0000256" key="2">
    <source>
        <dbReference type="ARBA" id="ARBA00009477"/>
    </source>
</evidence>
<dbReference type="Pfam" id="PF25967">
    <property type="entry name" value="RND-MFP_C"/>
    <property type="match status" value="1"/>
</dbReference>
<evidence type="ECO:0000259" key="5">
    <source>
        <dbReference type="Pfam" id="PF25944"/>
    </source>
</evidence>
<dbReference type="InterPro" id="IPR058627">
    <property type="entry name" value="MdtA-like_C"/>
</dbReference>
<evidence type="ECO:0000259" key="3">
    <source>
        <dbReference type="Pfam" id="PF25876"/>
    </source>
</evidence>
<dbReference type="RefSeq" id="WP_316773789.1">
    <property type="nucleotide sequence ID" value="NZ_JASMWN010000002.1"/>
</dbReference>
<evidence type="ECO:0000256" key="1">
    <source>
        <dbReference type="ARBA" id="ARBA00004196"/>
    </source>
</evidence>
<reference evidence="8" key="1">
    <citation type="submission" date="2023-05" db="EMBL/GenBank/DDBJ databases">
        <title>Sedimentitalea sp. nov. JM2-8.</title>
        <authorList>
            <person name="Huang J."/>
        </authorList>
    </citation>
    <scope>NUCLEOTIDE SEQUENCE [LARGE SCALE GENOMIC DNA]</scope>
    <source>
        <strain evidence="8">KHS03</strain>
    </source>
</reference>
<dbReference type="Gene3D" id="2.40.50.100">
    <property type="match status" value="1"/>
</dbReference>
<dbReference type="InterPro" id="IPR058624">
    <property type="entry name" value="MdtA-like_HH"/>
</dbReference>
<dbReference type="InterPro" id="IPR058625">
    <property type="entry name" value="MdtA-like_BSH"/>
</dbReference>
<dbReference type="Gene3D" id="2.40.420.20">
    <property type="match status" value="1"/>
</dbReference>
<dbReference type="SUPFAM" id="SSF111369">
    <property type="entry name" value="HlyD-like secretion proteins"/>
    <property type="match status" value="1"/>
</dbReference>
<feature type="domain" description="Multidrug resistance protein MdtA-like barrel-sandwich hybrid" evidence="4">
    <location>
        <begin position="61"/>
        <end position="197"/>
    </location>
</feature>
<comment type="caution">
    <text evidence="7">The sequence shown here is derived from an EMBL/GenBank/DDBJ whole genome shotgun (WGS) entry which is preliminary data.</text>
</comment>
<dbReference type="InterPro" id="IPR006143">
    <property type="entry name" value="RND_pump_MFP"/>
</dbReference>
<organism evidence="7 8">
    <name type="scientific">Sedimentitalea todarodis</name>
    <dbReference type="NCBI Taxonomy" id="1631240"/>
    <lineage>
        <taxon>Bacteria</taxon>
        <taxon>Pseudomonadati</taxon>
        <taxon>Pseudomonadota</taxon>
        <taxon>Alphaproteobacteria</taxon>
        <taxon>Rhodobacterales</taxon>
        <taxon>Paracoccaceae</taxon>
        <taxon>Sedimentitalea</taxon>
    </lineage>
</organism>
<comment type="similarity">
    <text evidence="2">Belongs to the membrane fusion protein (MFP) (TC 8.A.1) family.</text>
</comment>
<evidence type="ECO:0000259" key="6">
    <source>
        <dbReference type="Pfam" id="PF25967"/>
    </source>
</evidence>
<dbReference type="EMBL" id="JASMWN010000002">
    <property type="protein sequence ID" value="MDU9003149.1"/>
    <property type="molecule type" value="Genomic_DNA"/>
</dbReference>
<sequence>MHPVTNLRSYLVVLCLPVWISGHGAIAQEQAAPPKVSIAAAYSKEIIEEASFIGEGEAIDQVDIVARVSGFVEAVLVEDGATVQKDDILFQIEPDSYSATLAARKADLAKAQADLELAGIEYERKKELLARGSAPESERDIARANELGAEASVQAAQAAIRQAELDLSYTEIRAPFSGRVGRLSVSEGELVSPSTSSLVTLVREAPIYVRFSLSEKQLANVLQDLDTSAAELTKSDQSPAVHATLPNGTTLEESGKVVFIDNRISPTTGTIALLAEFKNERKQIIDGAFLQVRIEAPEPTLRLLVPQAALQRDQRGDFVLVVNAQQMVEQRYIEAGDQVGTEIIVNEGLQEGESVIVEGLQRVRPGVQVDAILAGQQEG</sequence>
<dbReference type="Pfam" id="PF25876">
    <property type="entry name" value="HH_MFP_RND"/>
    <property type="match status" value="1"/>
</dbReference>
<dbReference type="NCBIfam" id="TIGR01730">
    <property type="entry name" value="RND_mfp"/>
    <property type="match status" value="1"/>
</dbReference>
<proteinExistence type="inferred from homology"/>
<dbReference type="InterPro" id="IPR058626">
    <property type="entry name" value="MdtA-like_b-barrel"/>
</dbReference>
<evidence type="ECO:0000313" key="7">
    <source>
        <dbReference type="EMBL" id="MDU9003149.1"/>
    </source>
</evidence>
<dbReference type="PANTHER" id="PTHR30158">
    <property type="entry name" value="ACRA/E-RELATED COMPONENT OF DRUG EFFLUX TRANSPORTER"/>
    <property type="match status" value="1"/>
</dbReference>
<dbReference type="Pfam" id="PF25944">
    <property type="entry name" value="Beta-barrel_RND"/>
    <property type="match status" value="1"/>
</dbReference>
<gene>
    <name evidence="7" type="ORF">QO231_04705</name>
</gene>
<protein>
    <submittedName>
        <fullName evidence="7">Efflux RND transporter periplasmic adaptor subunit</fullName>
    </submittedName>
</protein>
<feature type="domain" description="Multidrug resistance protein MdtA-like alpha-helical hairpin" evidence="3">
    <location>
        <begin position="101"/>
        <end position="170"/>
    </location>
</feature>
<name>A0ABU3VBL7_9RHOB</name>
<keyword evidence="8" id="KW-1185">Reference proteome</keyword>
<feature type="domain" description="Multidrug resistance protein MdtA-like beta-barrel" evidence="5">
    <location>
        <begin position="206"/>
        <end position="296"/>
    </location>
</feature>
<dbReference type="Gene3D" id="1.10.287.470">
    <property type="entry name" value="Helix hairpin bin"/>
    <property type="match status" value="1"/>
</dbReference>
<accession>A0ABU3VBL7</accession>